<evidence type="ECO:0000256" key="1">
    <source>
        <dbReference type="SAM" id="MobiDB-lite"/>
    </source>
</evidence>
<reference evidence="2" key="1">
    <citation type="journal article" date="2018" name="Nat. Genet.">
        <title>Extensive intraspecific gene order and gene structural variations between Mo17 and other maize genomes.</title>
        <authorList>
            <person name="Sun S."/>
            <person name="Zhou Y."/>
            <person name="Chen J."/>
            <person name="Shi J."/>
            <person name="Zhao H."/>
            <person name="Zhao H."/>
            <person name="Song W."/>
            <person name="Zhang M."/>
            <person name="Cui Y."/>
            <person name="Dong X."/>
            <person name="Liu H."/>
            <person name="Ma X."/>
            <person name="Jiao Y."/>
            <person name="Wang B."/>
            <person name="Wei X."/>
            <person name="Stein J.C."/>
            <person name="Glaubitz J.C."/>
            <person name="Lu F."/>
            <person name="Yu G."/>
            <person name="Liang C."/>
            <person name="Fengler K."/>
            <person name="Li B."/>
            <person name="Rafalski A."/>
            <person name="Schnable P.S."/>
            <person name="Ware D.H."/>
            <person name="Buckler E.S."/>
            <person name="Lai J."/>
        </authorList>
    </citation>
    <scope>NUCLEOTIDE SEQUENCE [LARGE SCALE GENOMIC DNA]</scope>
    <source>
        <tissue evidence="2">Seedling</tissue>
    </source>
</reference>
<dbReference type="InterPro" id="IPR011009">
    <property type="entry name" value="Kinase-like_dom_sf"/>
</dbReference>
<dbReference type="Gene3D" id="3.30.200.20">
    <property type="entry name" value="Phosphorylase Kinase, domain 1"/>
    <property type="match status" value="1"/>
</dbReference>
<organism evidence="2">
    <name type="scientific">Zea mays</name>
    <name type="common">Maize</name>
    <dbReference type="NCBI Taxonomy" id="4577"/>
    <lineage>
        <taxon>Eukaryota</taxon>
        <taxon>Viridiplantae</taxon>
        <taxon>Streptophyta</taxon>
        <taxon>Embryophyta</taxon>
        <taxon>Tracheophyta</taxon>
        <taxon>Spermatophyta</taxon>
        <taxon>Magnoliopsida</taxon>
        <taxon>Liliopsida</taxon>
        <taxon>Poales</taxon>
        <taxon>Poaceae</taxon>
        <taxon>PACMAD clade</taxon>
        <taxon>Panicoideae</taxon>
        <taxon>Andropogonodae</taxon>
        <taxon>Andropogoneae</taxon>
        <taxon>Tripsacinae</taxon>
        <taxon>Zea</taxon>
    </lineage>
</organism>
<gene>
    <name evidence="2" type="primary">HD16_11</name>
    <name evidence="2" type="ORF">Zm00014a_002089</name>
</gene>
<keyword evidence="2" id="KW-0418">Kinase</keyword>
<dbReference type="GO" id="GO:0016301">
    <property type="term" value="F:kinase activity"/>
    <property type="evidence" value="ECO:0007669"/>
    <property type="project" value="UniProtKB-KW"/>
</dbReference>
<name>A0A3L6ER20_MAIZE</name>
<keyword evidence="2" id="KW-0808">Transferase</keyword>
<feature type="region of interest" description="Disordered" evidence="1">
    <location>
        <begin position="99"/>
        <end position="124"/>
    </location>
</feature>
<dbReference type="ExpressionAtlas" id="A0A3L6ER20">
    <property type="expression patterns" value="baseline and differential"/>
</dbReference>
<dbReference type="Proteomes" id="UP000251960">
    <property type="component" value="Chromosome 5"/>
</dbReference>
<proteinExistence type="predicted"/>
<accession>A0A3L6ER20</accession>
<evidence type="ECO:0000313" key="2">
    <source>
        <dbReference type="EMBL" id="PWZ22531.1"/>
    </source>
</evidence>
<dbReference type="EMBL" id="NCVQ01000006">
    <property type="protein sequence ID" value="PWZ22531.1"/>
    <property type="molecule type" value="Genomic_DNA"/>
</dbReference>
<sequence>MYLIGTTGNSIDINKLGTLPLNLEAGQNGSIKKVTSIPVMPHSGHKGQDRIGCCCCTSSSTWHSKRGWAKWFHKKGYKYSCDATFWVTKGKITPKYLSNRTGRVAGQKEETQNSQGHDDKQMNTKDAKLVGYPHSDEEEHLDFTSLSSFERVEGHLNFVPLASYCNLLEPGKHTLYSGRFAPVGCLREVPVRGIEGHEGYIRLIEGKGDLLVHKIICTRRFISPQNNMYQDCKIVEGQLYTKRLNEKQITSLLKVQVGNTPEYITDRKLGKGGFGQVYVGRRVSGGAARTGPDAYEDALKLEHRNSKGCNYGPPYEWQVYNTLNGCYGIPSVHYKGRQGDYYILLNSFYSLIFLGNGYAWSQPLGRVEFNGAGLLD</sequence>
<dbReference type="AlphaFoldDB" id="A0A3L6ER20"/>
<dbReference type="SUPFAM" id="SSF56112">
    <property type="entry name" value="Protein kinase-like (PK-like)"/>
    <property type="match status" value="1"/>
</dbReference>
<comment type="caution">
    <text evidence="2">The sequence shown here is derived from an EMBL/GenBank/DDBJ whole genome shotgun (WGS) entry which is preliminary data.</text>
</comment>
<feature type="compositionally biased region" description="Basic and acidic residues" evidence="1">
    <location>
        <begin position="106"/>
        <end position="124"/>
    </location>
</feature>
<protein>
    <submittedName>
        <fullName evidence="2">Casein kinase 1-like protein HD16</fullName>
    </submittedName>
</protein>